<comment type="catalytic activity">
    <reaction evidence="8">
        <text>L-seryl-[protein] + ATP = O-phospho-L-seryl-[protein] + ADP + H(+)</text>
        <dbReference type="Rhea" id="RHEA:17989"/>
        <dbReference type="Rhea" id="RHEA-COMP:9863"/>
        <dbReference type="Rhea" id="RHEA-COMP:11604"/>
        <dbReference type="ChEBI" id="CHEBI:15378"/>
        <dbReference type="ChEBI" id="CHEBI:29999"/>
        <dbReference type="ChEBI" id="CHEBI:30616"/>
        <dbReference type="ChEBI" id="CHEBI:83421"/>
        <dbReference type="ChEBI" id="CHEBI:456216"/>
        <dbReference type="EC" id="2.7.11.1"/>
    </reaction>
</comment>
<dbReference type="GO" id="GO:0004674">
    <property type="term" value="F:protein serine/threonine kinase activity"/>
    <property type="evidence" value="ECO:0007669"/>
    <property type="project" value="UniProtKB-KW"/>
</dbReference>
<feature type="domain" description="Protein kinase" evidence="10">
    <location>
        <begin position="1"/>
        <end position="487"/>
    </location>
</feature>
<protein>
    <recommendedName>
        <fullName evidence="1">non-specific serine/threonine protein kinase</fullName>
        <ecNumber evidence="1">2.7.11.1</ecNumber>
    </recommendedName>
</protein>
<dbReference type="AlphaFoldDB" id="A0A6G1BU94"/>
<evidence type="ECO:0000259" key="10">
    <source>
        <dbReference type="PROSITE" id="PS50011"/>
    </source>
</evidence>
<evidence type="ECO:0000256" key="7">
    <source>
        <dbReference type="ARBA" id="ARBA00047899"/>
    </source>
</evidence>
<feature type="region of interest" description="Disordered" evidence="9">
    <location>
        <begin position="165"/>
        <end position="296"/>
    </location>
</feature>
<gene>
    <name evidence="11" type="ORF">E2562_011306</name>
</gene>
<accession>A0A6G1BU94</accession>
<evidence type="ECO:0000256" key="2">
    <source>
        <dbReference type="ARBA" id="ARBA00022527"/>
    </source>
</evidence>
<dbReference type="Proteomes" id="UP000479710">
    <property type="component" value="Unassembled WGS sequence"/>
</dbReference>
<evidence type="ECO:0000313" key="11">
    <source>
        <dbReference type="EMBL" id="KAF0891915.1"/>
    </source>
</evidence>
<keyword evidence="12" id="KW-1185">Reference proteome</keyword>
<evidence type="ECO:0000256" key="8">
    <source>
        <dbReference type="ARBA" id="ARBA00048679"/>
    </source>
</evidence>
<dbReference type="InterPro" id="IPR000719">
    <property type="entry name" value="Prot_kinase_dom"/>
</dbReference>
<dbReference type="PANTHER" id="PTHR45637">
    <property type="entry name" value="FLIPPASE KINASE 1-RELATED"/>
    <property type="match status" value="1"/>
</dbReference>
<organism evidence="11 12">
    <name type="scientific">Oryza meyeriana var. granulata</name>
    <dbReference type="NCBI Taxonomy" id="110450"/>
    <lineage>
        <taxon>Eukaryota</taxon>
        <taxon>Viridiplantae</taxon>
        <taxon>Streptophyta</taxon>
        <taxon>Embryophyta</taxon>
        <taxon>Tracheophyta</taxon>
        <taxon>Spermatophyta</taxon>
        <taxon>Magnoliopsida</taxon>
        <taxon>Liliopsida</taxon>
        <taxon>Poales</taxon>
        <taxon>Poaceae</taxon>
        <taxon>BOP clade</taxon>
        <taxon>Oryzoideae</taxon>
        <taxon>Oryzeae</taxon>
        <taxon>Oryzinae</taxon>
        <taxon>Oryza</taxon>
        <taxon>Oryza meyeriana</taxon>
    </lineage>
</organism>
<name>A0A6G1BU94_9ORYZ</name>
<evidence type="ECO:0000256" key="3">
    <source>
        <dbReference type="ARBA" id="ARBA00022679"/>
    </source>
</evidence>
<feature type="compositionally biased region" description="Basic and acidic residues" evidence="9">
    <location>
        <begin position="281"/>
        <end position="292"/>
    </location>
</feature>
<evidence type="ECO:0000256" key="9">
    <source>
        <dbReference type="SAM" id="MobiDB-lite"/>
    </source>
</evidence>
<keyword evidence="3" id="KW-0808">Transferase</keyword>
<dbReference type="SMART" id="SM00220">
    <property type="entry name" value="S_TKc"/>
    <property type="match status" value="1"/>
</dbReference>
<feature type="compositionally biased region" description="Polar residues" evidence="9">
    <location>
        <begin position="186"/>
        <end position="195"/>
    </location>
</feature>
<evidence type="ECO:0000256" key="5">
    <source>
        <dbReference type="ARBA" id="ARBA00022777"/>
    </source>
</evidence>
<dbReference type="InterPro" id="IPR011009">
    <property type="entry name" value="Kinase-like_dom_sf"/>
</dbReference>
<comment type="caution">
    <text evidence="11">The sequence shown here is derived from an EMBL/GenBank/DDBJ whole genome shotgun (WGS) entry which is preliminary data.</text>
</comment>
<keyword evidence="6" id="KW-0067">ATP-binding</keyword>
<sequence length="538" mass="58037">MGSSGCSEIVELVDETKDARPGGVTHLRVRVKPVGQEHGARSCSVEDDLDRLIRSINVRTSARASGQTSTDRRLIALGKSPISSSEIVESVSLKQALRKMCISQASEMAAMKRMSKPTVVSNAPEAGAIKKLYASVVVQTNVEQDEKNKLGEVCVLPEKDVISSSVKSTEAKNKVRNKSPAKKNVRSASPTATKVQKTRIQDVISNKSSEASEDPPAGPAVAKQKKGKSKTSSSPRAVPVGGSRLVFRSKTSTKKKVKPEPAAAVVSHKPCEAKGSNSHANKKDEALQDEPRTPAPINKKAVVSSISADGADCGTKGCGVGGIHGSKPESCIDPLCIQPSWANSSCFTPRLVSSTPSRARRTRGEPLKKPSLPQLVVEPTDARSNSFVGTHEYLAPEIIRGDGHGSSVDWWTLGIFLYELLYGRTPFRGPGNEETLTNVISQGLKFPDNPAVSFHARDLIRGLLVKDPEYRLGSTKGAAEIKRHPFFEGLNWALIRWTAPPETPKSFDAASLTTARKKKEGKCLEFRLNGDDIEFELF</sequence>
<evidence type="ECO:0000256" key="4">
    <source>
        <dbReference type="ARBA" id="ARBA00022741"/>
    </source>
</evidence>
<comment type="catalytic activity">
    <reaction evidence="7">
        <text>L-threonyl-[protein] + ATP = O-phospho-L-threonyl-[protein] + ADP + H(+)</text>
        <dbReference type="Rhea" id="RHEA:46608"/>
        <dbReference type="Rhea" id="RHEA-COMP:11060"/>
        <dbReference type="Rhea" id="RHEA-COMP:11605"/>
        <dbReference type="ChEBI" id="CHEBI:15378"/>
        <dbReference type="ChEBI" id="CHEBI:30013"/>
        <dbReference type="ChEBI" id="CHEBI:30616"/>
        <dbReference type="ChEBI" id="CHEBI:61977"/>
        <dbReference type="ChEBI" id="CHEBI:456216"/>
        <dbReference type="EC" id="2.7.11.1"/>
    </reaction>
</comment>
<dbReference type="EMBL" id="SPHZ02000011">
    <property type="protein sequence ID" value="KAF0891915.1"/>
    <property type="molecule type" value="Genomic_DNA"/>
</dbReference>
<feature type="compositionally biased region" description="Basic residues" evidence="9">
    <location>
        <begin position="174"/>
        <end position="185"/>
    </location>
</feature>
<keyword evidence="2" id="KW-0723">Serine/threonine-protein kinase</keyword>
<proteinExistence type="predicted"/>
<reference evidence="11 12" key="1">
    <citation type="submission" date="2019-11" db="EMBL/GenBank/DDBJ databases">
        <title>Whole genome sequence of Oryza granulata.</title>
        <authorList>
            <person name="Li W."/>
        </authorList>
    </citation>
    <scope>NUCLEOTIDE SEQUENCE [LARGE SCALE GENOMIC DNA]</scope>
    <source>
        <strain evidence="12">cv. Menghai</strain>
        <tissue evidence="11">Leaf</tissue>
    </source>
</reference>
<dbReference type="FunFam" id="1.10.510.10:FF:000020">
    <property type="entry name" value="serine/threonine-protein kinase D6PK-like"/>
    <property type="match status" value="1"/>
</dbReference>
<dbReference type="Gene3D" id="1.10.510.10">
    <property type="entry name" value="Transferase(Phosphotransferase) domain 1"/>
    <property type="match status" value="1"/>
</dbReference>
<dbReference type="GO" id="GO:0005524">
    <property type="term" value="F:ATP binding"/>
    <property type="evidence" value="ECO:0007669"/>
    <property type="project" value="UniProtKB-KW"/>
</dbReference>
<dbReference type="OrthoDB" id="432483at2759"/>
<evidence type="ECO:0000256" key="1">
    <source>
        <dbReference type="ARBA" id="ARBA00012513"/>
    </source>
</evidence>
<keyword evidence="4" id="KW-0547">Nucleotide-binding</keyword>
<dbReference type="PROSITE" id="PS50011">
    <property type="entry name" value="PROTEIN_KINASE_DOM"/>
    <property type="match status" value="1"/>
</dbReference>
<dbReference type="Pfam" id="PF00069">
    <property type="entry name" value="Pkinase"/>
    <property type="match status" value="1"/>
</dbReference>
<keyword evidence="5" id="KW-0418">Kinase</keyword>
<evidence type="ECO:0000313" key="12">
    <source>
        <dbReference type="Proteomes" id="UP000479710"/>
    </source>
</evidence>
<evidence type="ECO:0000256" key="6">
    <source>
        <dbReference type="ARBA" id="ARBA00022840"/>
    </source>
</evidence>
<dbReference type="SUPFAM" id="SSF56112">
    <property type="entry name" value="Protein kinase-like (PK-like)"/>
    <property type="match status" value="1"/>
</dbReference>
<dbReference type="EC" id="2.7.11.1" evidence="1"/>